<dbReference type="EMBL" id="KZ149964">
    <property type="protein sequence ID" value="PZC76265.1"/>
    <property type="molecule type" value="Genomic_DNA"/>
</dbReference>
<reference evidence="3" key="2">
    <citation type="submission" date="2017-05" db="EMBL/GenBank/DDBJ databases">
        <authorList>
            <person name="Song R."/>
            <person name="Chenine A.L."/>
            <person name="Ruprecht R.M."/>
        </authorList>
    </citation>
    <scope>NUCLEOTIDE SEQUENCE</scope>
    <source>
        <strain evidence="3">Harm_GR_Male_#8</strain>
        <tissue evidence="3">Whole organism</tissue>
    </source>
</reference>
<accession>A0A2W1BRM6</accession>
<gene>
    <name evidence="3" type="primary">HaOG204871</name>
    <name evidence="2" type="synonym">HaOG213518</name>
    <name evidence="3" type="ORF">B5X24_HaOG204871</name>
    <name evidence="2" type="ORF">B5X24_HaOG213518</name>
</gene>
<dbReference type="Proteomes" id="UP000249218">
    <property type="component" value="Unassembled WGS sequence"/>
</dbReference>
<evidence type="ECO:0000313" key="3">
    <source>
        <dbReference type="EMBL" id="PZC76265.1"/>
    </source>
</evidence>
<keyword evidence="1" id="KW-0472">Membrane</keyword>
<name>A0A2W1BRM6_HELAM</name>
<dbReference type="EMBL" id="KZ150327">
    <property type="protein sequence ID" value="PZC71373.1"/>
    <property type="molecule type" value="Genomic_DNA"/>
</dbReference>
<organism evidence="3 4">
    <name type="scientific">Helicoverpa armigera</name>
    <name type="common">Cotton bollworm</name>
    <name type="synonym">Heliothis armigera</name>
    <dbReference type="NCBI Taxonomy" id="29058"/>
    <lineage>
        <taxon>Eukaryota</taxon>
        <taxon>Metazoa</taxon>
        <taxon>Ecdysozoa</taxon>
        <taxon>Arthropoda</taxon>
        <taxon>Hexapoda</taxon>
        <taxon>Insecta</taxon>
        <taxon>Pterygota</taxon>
        <taxon>Neoptera</taxon>
        <taxon>Endopterygota</taxon>
        <taxon>Lepidoptera</taxon>
        <taxon>Glossata</taxon>
        <taxon>Ditrysia</taxon>
        <taxon>Noctuoidea</taxon>
        <taxon>Noctuidae</taxon>
        <taxon>Heliothinae</taxon>
        <taxon>Helicoverpa</taxon>
    </lineage>
</organism>
<keyword evidence="1" id="KW-1133">Transmembrane helix</keyword>
<dbReference type="AlphaFoldDB" id="A0A2W1BRM6"/>
<sequence length="110" mass="12063">MGSLDADGVVRQLGQAGRFHCRVYALLALVAVQVGLLHTTYIFLAGRVPYSYNSSNNVWGACRKRRGLSNKPPLSPAHAASNQQCAKQCSITDKCTIYLAYISRGYTIRL</sequence>
<protein>
    <submittedName>
        <fullName evidence="3">Uncharacterized protein</fullName>
    </submittedName>
</protein>
<feature type="transmembrane region" description="Helical" evidence="1">
    <location>
        <begin position="23"/>
        <end position="44"/>
    </location>
</feature>
<evidence type="ECO:0000313" key="4">
    <source>
        <dbReference type="Proteomes" id="UP000249218"/>
    </source>
</evidence>
<proteinExistence type="predicted"/>
<evidence type="ECO:0000313" key="2">
    <source>
        <dbReference type="EMBL" id="PZC71373.1"/>
    </source>
</evidence>
<reference evidence="3 4" key="1">
    <citation type="journal article" date="2017" name="BMC Biol.">
        <title>Genomic innovations, transcriptional plasticity and gene loss underlying the evolution and divergence of two highly polyphagous and invasive Helicoverpa pest species.</title>
        <authorList>
            <person name="Pearce S.L."/>
            <person name="Clarke D.F."/>
            <person name="East P.D."/>
            <person name="Elfekih S."/>
            <person name="Gordon K.H."/>
            <person name="Jermiin L.S."/>
            <person name="McGaughran A."/>
            <person name="Oakeshott J.G."/>
            <person name="Papanikolaou A."/>
            <person name="Perera O.P."/>
            <person name="Rane R.V."/>
            <person name="Richards S."/>
            <person name="Tay W.T."/>
            <person name="Walsh T.K."/>
            <person name="Anderson A."/>
            <person name="Anderson C.J."/>
            <person name="Asgari S."/>
            <person name="Board P.G."/>
            <person name="Bretschneider A."/>
            <person name="Campbell P.M."/>
            <person name="Chertemps T."/>
            <person name="Christeller J.T."/>
            <person name="Coppin C.W."/>
            <person name="Downes S.J."/>
            <person name="Duan G."/>
            <person name="Farnsworth C.A."/>
            <person name="Good R.T."/>
            <person name="Han L.B."/>
            <person name="Han Y.C."/>
            <person name="Hatje K."/>
            <person name="Horne I."/>
            <person name="Huang Y.P."/>
            <person name="Hughes D.S."/>
            <person name="Jacquin-Joly E."/>
            <person name="James W."/>
            <person name="Jhangiani S."/>
            <person name="Kollmar M."/>
            <person name="Kuwar S.S."/>
            <person name="Li S."/>
            <person name="Liu N.Y."/>
            <person name="Maibeche M.T."/>
            <person name="Miller J.R."/>
            <person name="Montagne N."/>
            <person name="Perry T."/>
            <person name="Qu J."/>
            <person name="Song S.V."/>
            <person name="Sutton G.G."/>
            <person name="Vogel H."/>
            <person name="Walenz B.P."/>
            <person name="Xu W."/>
            <person name="Zhang H.J."/>
            <person name="Zou Z."/>
            <person name="Batterham P."/>
            <person name="Edwards O.R."/>
            <person name="Feyereisen R."/>
            <person name="Gibbs R.A."/>
            <person name="Heckel D.G."/>
            <person name="McGrath A."/>
            <person name="Robin C."/>
            <person name="Scherer S.E."/>
            <person name="Worley K.C."/>
            <person name="Wu Y.D."/>
        </authorList>
    </citation>
    <scope>NUCLEOTIDE SEQUENCE [LARGE SCALE GENOMIC DNA]</scope>
    <source>
        <strain evidence="3">Harm_GR_Male_#8</strain>
        <tissue evidence="3">Whole organism</tissue>
    </source>
</reference>
<evidence type="ECO:0000256" key="1">
    <source>
        <dbReference type="SAM" id="Phobius"/>
    </source>
</evidence>
<keyword evidence="4" id="KW-1185">Reference proteome</keyword>
<keyword evidence="1" id="KW-0812">Transmembrane</keyword>